<dbReference type="AlphaFoldDB" id="A0A975PGC5"/>
<dbReference type="KEGG" id="lamb:KBB96_06885"/>
<evidence type="ECO:0000259" key="2">
    <source>
        <dbReference type="PROSITE" id="PS50125"/>
    </source>
</evidence>
<dbReference type="RefSeq" id="WP_211633853.1">
    <property type="nucleotide sequence ID" value="NZ_CP073100.1"/>
</dbReference>
<evidence type="ECO:0000313" key="4">
    <source>
        <dbReference type="Proteomes" id="UP000676169"/>
    </source>
</evidence>
<protein>
    <submittedName>
        <fullName evidence="3">CHASE2 domain-containing protein</fullName>
    </submittedName>
</protein>
<feature type="transmembrane region" description="Helical" evidence="1">
    <location>
        <begin position="76"/>
        <end position="93"/>
    </location>
</feature>
<dbReference type="PANTHER" id="PTHR43081:SF1">
    <property type="entry name" value="ADENYLATE CYCLASE, TERMINAL-DIFFERENTIATION SPECIFIC"/>
    <property type="match status" value="1"/>
</dbReference>
<sequence length="847" mass="92314">MSDRKSPAPKPFSAIDWKGACWLWGATVLLILFLWNSRGNPMVVNGWLLANAVLAATMLVWAVGFLRTVFTARGTIVRWAFWPTLLMAFSEAIPGAELFGGNNANWLPAGPSYLITLLGIFPILLSAGILLGVIGAGGGVMSTGVEMDRVGAVRSGVRWIWLLLIGVYLIDLIPGMEGRRLIYGGIPWWLLCLRPLIGRGTRVALIGRFDLWLAKRLRWQIAGRTLDLRAEVFATAGFLLAWALVSLKVFQPLQGSALLSGIQVVNATGLREMPKPGQIVLLEWDSSQLRAATTRESESSIQAAMILRLAELRARRVVLPVPAERVSQEINQENELFLPGPQESELSRSERDLTTLETAMRAAGNVVLLEPPPSAGRQPAFRRLAGAARDVASSRLKPFKTVALPAIQFRWPQDELPPAPLLLHAAQAGHDRPMPPVVRPDGHAEFDGKVFPLMNREGDLLVDLTGSHEGRDFAHVSYSEVLRGEWQFSPGNAMTSGKWVPPEEYFKDKIVFLPPLRSSVVPGPLGSLESTELLAQATRTLSGSHFLHPPAGHAEDFFAFACALAIGRLAMRREPLKAGWRLLVVIGLILGLGLVMFAVADVWLDPVFPAISALASFLLVTQLSFSLERAAKERNRMLLHRFVDPSIARELLDSQQSRLGLGGDRENVVILFADVRGFSRFAENHPPEEVMRVVNAYLGVMTDALHARGGLLDKYTGDGLMAMFRLERQGSVAGAVDAALAMRDAALELSRELKAEGEKSLRVGISVHAGEAVVGLVGNAERQINFTALGHVVVVAARLQTLTGGGEVIVSKEVHDAVDGEFQMEPRPEVHVKGVSQPVKPYVVLGK</sequence>
<accession>A0A975PGC5</accession>
<dbReference type="Pfam" id="PF00211">
    <property type="entry name" value="Guanylate_cyc"/>
    <property type="match status" value="1"/>
</dbReference>
<dbReference type="GO" id="GO:0006171">
    <property type="term" value="P:cAMP biosynthetic process"/>
    <property type="evidence" value="ECO:0007669"/>
    <property type="project" value="TreeGrafter"/>
</dbReference>
<name>A0A975PGC5_9BACT</name>
<keyword evidence="4" id="KW-1185">Reference proteome</keyword>
<dbReference type="SUPFAM" id="SSF55073">
    <property type="entry name" value="Nucleotide cyclase"/>
    <property type="match status" value="1"/>
</dbReference>
<dbReference type="SMART" id="SM00044">
    <property type="entry name" value="CYCc"/>
    <property type="match status" value="1"/>
</dbReference>
<dbReference type="CDD" id="cd07302">
    <property type="entry name" value="CHD"/>
    <property type="match status" value="1"/>
</dbReference>
<dbReference type="InterPro" id="IPR029787">
    <property type="entry name" value="Nucleotide_cyclase"/>
</dbReference>
<dbReference type="InterPro" id="IPR050697">
    <property type="entry name" value="Adenylyl/Guanylyl_Cyclase_3/4"/>
</dbReference>
<feature type="transmembrane region" description="Helical" evidence="1">
    <location>
        <begin position="578"/>
        <end position="600"/>
    </location>
</feature>
<keyword evidence="1" id="KW-0472">Membrane</keyword>
<keyword evidence="1" id="KW-0812">Transmembrane</keyword>
<evidence type="ECO:0000256" key="1">
    <source>
        <dbReference type="SAM" id="Phobius"/>
    </source>
</evidence>
<feature type="domain" description="Guanylate cyclase" evidence="2">
    <location>
        <begin position="669"/>
        <end position="800"/>
    </location>
</feature>
<dbReference type="PROSITE" id="PS50125">
    <property type="entry name" value="GUANYLATE_CYCLASE_2"/>
    <property type="match status" value="1"/>
</dbReference>
<dbReference type="InterPro" id="IPR001054">
    <property type="entry name" value="A/G_cyclase"/>
</dbReference>
<dbReference type="Proteomes" id="UP000676169">
    <property type="component" value="Chromosome"/>
</dbReference>
<dbReference type="GO" id="GO:0035556">
    <property type="term" value="P:intracellular signal transduction"/>
    <property type="evidence" value="ECO:0007669"/>
    <property type="project" value="InterPro"/>
</dbReference>
<feature type="transmembrane region" description="Helical" evidence="1">
    <location>
        <begin position="606"/>
        <end position="627"/>
    </location>
</feature>
<feature type="transmembrane region" description="Helical" evidence="1">
    <location>
        <begin position="21"/>
        <end position="38"/>
    </location>
</feature>
<dbReference type="Gene3D" id="3.30.70.1230">
    <property type="entry name" value="Nucleotide cyclase"/>
    <property type="match status" value="1"/>
</dbReference>
<dbReference type="EMBL" id="CP073100">
    <property type="protein sequence ID" value="QUE52613.1"/>
    <property type="molecule type" value="Genomic_DNA"/>
</dbReference>
<dbReference type="GO" id="GO:0004016">
    <property type="term" value="F:adenylate cyclase activity"/>
    <property type="evidence" value="ECO:0007669"/>
    <property type="project" value="UniProtKB-ARBA"/>
</dbReference>
<feature type="transmembrane region" description="Helical" evidence="1">
    <location>
        <begin position="159"/>
        <end position="176"/>
    </location>
</feature>
<keyword evidence="1" id="KW-1133">Transmembrane helix</keyword>
<gene>
    <name evidence="3" type="ORF">KBB96_06885</name>
</gene>
<reference evidence="3" key="1">
    <citation type="submission" date="2021-04" db="EMBL/GenBank/DDBJ databases">
        <title>Luteolibacter sp. 32A isolated from the skin of an Anderson's salamander (Ambystoma andersonii).</title>
        <authorList>
            <person name="Spergser J."/>
            <person name="Busse H.-J."/>
        </authorList>
    </citation>
    <scope>NUCLEOTIDE SEQUENCE</scope>
    <source>
        <strain evidence="3">32A</strain>
    </source>
</reference>
<feature type="transmembrane region" description="Helical" evidence="1">
    <location>
        <begin position="113"/>
        <end position="138"/>
    </location>
</feature>
<evidence type="ECO:0000313" key="3">
    <source>
        <dbReference type="EMBL" id="QUE52613.1"/>
    </source>
</evidence>
<organism evidence="3 4">
    <name type="scientific">Luteolibacter ambystomatis</name>
    <dbReference type="NCBI Taxonomy" id="2824561"/>
    <lineage>
        <taxon>Bacteria</taxon>
        <taxon>Pseudomonadati</taxon>
        <taxon>Verrucomicrobiota</taxon>
        <taxon>Verrucomicrobiia</taxon>
        <taxon>Verrucomicrobiales</taxon>
        <taxon>Verrucomicrobiaceae</taxon>
        <taxon>Luteolibacter</taxon>
    </lineage>
</organism>
<dbReference type="PANTHER" id="PTHR43081">
    <property type="entry name" value="ADENYLATE CYCLASE, TERMINAL-DIFFERENTIATION SPECIFIC-RELATED"/>
    <property type="match status" value="1"/>
</dbReference>
<feature type="transmembrane region" description="Helical" evidence="1">
    <location>
        <begin position="44"/>
        <end position="64"/>
    </location>
</feature>
<proteinExistence type="predicted"/>